<evidence type="ECO:0000256" key="4">
    <source>
        <dbReference type="ARBA" id="ARBA00023136"/>
    </source>
</evidence>
<dbReference type="Gene3D" id="1.20.1070.10">
    <property type="entry name" value="Rhodopsin 7-helix transmembrane proteins"/>
    <property type="match status" value="1"/>
</dbReference>
<dbReference type="GO" id="GO:0016020">
    <property type="term" value="C:membrane"/>
    <property type="evidence" value="ECO:0007669"/>
    <property type="project" value="UniProtKB-SubCell"/>
</dbReference>
<keyword evidence="8" id="KW-1185">Reference proteome</keyword>
<proteinExistence type="predicted"/>
<keyword evidence="4 5" id="KW-0472">Membrane</keyword>
<accession>A0AAV1FRW0</accession>
<feature type="transmembrane region" description="Helical" evidence="5">
    <location>
        <begin position="42"/>
        <end position="66"/>
    </location>
</feature>
<gene>
    <name evidence="7" type="ORF">XNOV1_A012272</name>
</gene>
<dbReference type="AlphaFoldDB" id="A0AAV1FRW0"/>
<evidence type="ECO:0000256" key="5">
    <source>
        <dbReference type="SAM" id="Phobius"/>
    </source>
</evidence>
<name>A0AAV1FRW0_XYRNO</name>
<organism evidence="7 8">
    <name type="scientific">Xyrichtys novacula</name>
    <name type="common">Pearly razorfish</name>
    <name type="synonym">Hemipteronotus novacula</name>
    <dbReference type="NCBI Taxonomy" id="13765"/>
    <lineage>
        <taxon>Eukaryota</taxon>
        <taxon>Metazoa</taxon>
        <taxon>Chordata</taxon>
        <taxon>Craniata</taxon>
        <taxon>Vertebrata</taxon>
        <taxon>Euteleostomi</taxon>
        <taxon>Actinopterygii</taxon>
        <taxon>Neopterygii</taxon>
        <taxon>Teleostei</taxon>
        <taxon>Neoteleostei</taxon>
        <taxon>Acanthomorphata</taxon>
        <taxon>Eupercaria</taxon>
        <taxon>Labriformes</taxon>
        <taxon>Labridae</taxon>
        <taxon>Xyrichtys</taxon>
    </lineage>
</organism>
<evidence type="ECO:0000256" key="2">
    <source>
        <dbReference type="ARBA" id="ARBA00022692"/>
    </source>
</evidence>
<evidence type="ECO:0000259" key="6">
    <source>
        <dbReference type="PROSITE" id="PS50262"/>
    </source>
</evidence>
<feature type="transmembrane region" description="Helical" evidence="5">
    <location>
        <begin position="6"/>
        <end position="30"/>
    </location>
</feature>
<protein>
    <submittedName>
        <fullName evidence="7">Odorant receptor 131-2-like</fullName>
    </submittedName>
</protein>
<dbReference type="PROSITE" id="PS50262">
    <property type="entry name" value="G_PROTEIN_RECEP_F1_2"/>
    <property type="match status" value="1"/>
</dbReference>
<dbReference type="Proteomes" id="UP001178508">
    <property type="component" value="Chromosome 9"/>
</dbReference>
<dbReference type="SUPFAM" id="SSF81321">
    <property type="entry name" value="Family A G protein-coupled receptor-like"/>
    <property type="match status" value="1"/>
</dbReference>
<keyword evidence="3 5" id="KW-1133">Transmembrane helix</keyword>
<evidence type="ECO:0000256" key="1">
    <source>
        <dbReference type="ARBA" id="ARBA00004370"/>
    </source>
</evidence>
<evidence type="ECO:0000313" key="7">
    <source>
        <dbReference type="EMBL" id="CAJ1064206.1"/>
    </source>
</evidence>
<keyword evidence="7" id="KW-0675">Receptor</keyword>
<dbReference type="InterPro" id="IPR017452">
    <property type="entry name" value="GPCR_Rhodpsn_7TM"/>
</dbReference>
<evidence type="ECO:0000256" key="3">
    <source>
        <dbReference type="ARBA" id="ARBA00022989"/>
    </source>
</evidence>
<sequence length="114" mass="12926">MLYQVSLKAFISVLPCLLFLYVNIVMLFALLRKPLLLESSRYILFGHLLITDSLQLFIIMLMYIFAVTRIRMVSHACVFLTLLTAITVKMSPVNLAVMSLEREGGADLLDKRSA</sequence>
<feature type="domain" description="G-protein coupled receptors family 1 profile" evidence="6">
    <location>
        <begin position="22"/>
        <end position="102"/>
    </location>
</feature>
<reference evidence="7" key="1">
    <citation type="submission" date="2023-08" db="EMBL/GenBank/DDBJ databases">
        <authorList>
            <person name="Alioto T."/>
            <person name="Alioto T."/>
            <person name="Gomez Garrido J."/>
        </authorList>
    </citation>
    <scope>NUCLEOTIDE SEQUENCE</scope>
</reference>
<evidence type="ECO:0000313" key="8">
    <source>
        <dbReference type="Proteomes" id="UP001178508"/>
    </source>
</evidence>
<dbReference type="EMBL" id="OY660872">
    <property type="protein sequence ID" value="CAJ1064206.1"/>
    <property type="molecule type" value="Genomic_DNA"/>
</dbReference>
<comment type="subcellular location">
    <subcellularLocation>
        <location evidence="1">Membrane</location>
    </subcellularLocation>
</comment>
<keyword evidence="2 5" id="KW-0812">Transmembrane</keyword>